<protein>
    <submittedName>
        <fullName evidence="1">Uncharacterized protein</fullName>
    </submittedName>
</protein>
<dbReference type="Proteomes" id="UP000295493">
    <property type="component" value="Unassembled WGS sequence"/>
</dbReference>
<gene>
    <name evidence="1" type="ORF">EV664_11853</name>
</gene>
<sequence length="44" mass="5060">MARFKAGIEGVSNQLNELARGLMLYALARKEFHLKGHGLDRYKR</sequence>
<dbReference type="EMBL" id="SNWD01000018">
    <property type="protein sequence ID" value="TDN78294.1"/>
    <property type="molecule type" value="Genomic_DNA"/>
</dbReference>
<evidence type="ECO:0000313" key="2">
    <source>
        <dbReference type="Proteomes" id="UP000295493"/>
    </source>
</evidence>
<dbReference type="AlphaFoldDB" id="A0A4R6FDC0"/>
<organism evidence="1 2">
    <name type="scientific">Stakelama pacifica</name>
    <dbReference type="NCBI Taxonomy" id="517720"/>
    <lineage>
        <taxon>Bacteria</taxon>
        <taxon>Pseudomonadati</taxon>
        <taxon>Pseudomonadota</taxon>
        <taxon>Alphaproteobacteria</taxon>
        <taxon>Sphingomonadales</taxon>
        <taxon>Sphingomonadaceae</taxon>
        <taxon>Stakelama</taxon>
    </lineage>
</organism>
<comment type="caution">
    <text evidence="1">The sequence shown here is derived from an EMBL/GenBank/DDBJ whole genome shotgun (WGS) entry which is preliminary data.</text>
</comment>
<name>A0A4R6FDC0_9SPHN</name>
<accession>A0A4R6FDC0</accession>
<evidence type="ECO:0000313" key="1">
    <source>
        <dbReference type="EMBL" id="TDN78294.1"/>
    </source>
</evidence>
<keyword evidence="2" id="KW-1185">Reference proteome</keyword>
<proteinExistence type="predicted"/>
<reference evidence="1 2" key="1">
    <citation type="submission" date="2019-03" db="EMBL/GenBank/DDBJ databases">
        <title>Genomic Encyclopedia of Type Strains, Phase IV (KMG-IV): sequencing the most valuable type-strain genomes for metagenomic binning, comparative biology and taxonomic classification.</title>
        <authorList>
            <person name="Goeker M."/>
        </authorList>
    </citation>
    <scope>NUCLEOTIDE SEQUENCE [LARGE SCALE GENOMIC DNA]</scope>
    <source>
        <strain evidence="1 2">DSM 25059</strain>
    </source>
</reference>